<dbReference type="PANTHER" id="PTHR22946">
    <property type="entry name" value="DIENELACTONE HYDROLASE DOMAIN-CONTAINING PROTEIN-RELATED"/>
    <property type="match status" value="1"/>
</dbReference>
<dbReference type="PANTHER" id="PTHR22946:SF9">
    <property type="entry name" value="POLYKETIDE TRANSFERASE AF380"/>
    <property type="match status" value="1"/>
</dbReference>
<feature type="transmembrane region" description="Helical" evidence="2">
    <location>
        <begin position="345"/>
        <end position="362"/>
    </location>
</feature>
<dbReference type="GO" id="GO:0052689">
    <property type="term" value="F:carboxylic ester hydrolase activity"/>
    <property type="evidence" value="ECO:0007669"/>
    <property type="project" value="UniProtKB-ARBA"/>
</dbReference>
<gene>
    <name evidence="4" type="ordered locus">Cyan7425_4116</name>
</gene>
<dbReference type="Gene3D" id="3.40.50.1820">
    <property type="entry name" value="alpha/beta hydrolase"/>
    <property type="match status" value="1"/>
</dbReference>
<dbReference type="HOGENOM" id="CLU_042393_0_0_3"/>
<dbReference type="AlphaFoldDB" id="B8HWK4"/>
<protein>
    <recommendedName>
        <fullName evidence="3">Serine aminopeptidase S33 domain-containing protein</fullName>
    </recommendedName>
</protein>
<accession>B8HWK4</accession>
<feature type="transmembrane region" description="Helical" evidence="2">
    <location>
        <begin position="248"/>
        <end position="270"/>
    </location>
</feature>
<keyword evidence="2" id="KW-1133">Transmembrane helix</keyword>
<name>B8HWK4_CYAP4</name>
<keyword evidence="1" id="KW-0378">Hydrolase</keyword>
<dbReference type="InterPro" id="IPR050261">
    <property type="entry name" value="FrsA_esterase"/>
</dbReference>
<feature type="domain" description="Serine aminopeptidase S33" evidence="3">
    <location>
        <begin position="48"/>
        <end position="156"/>
    </location>
</feature>
<organism evidence="4">
    <name type="scientific">Cyanothece sp. (strain PCC 7425 / ATCC 29141)</name>
    <dbReference type="NCBI Taxonomy" id="395961"/>
    <lineage>
        <taxon>Bacteria</taxon>
        <taxon>Bacillati</taxon>
        <taxon>Cyanobacteriota</taxon>
        <taxon>Cyanophyceae</taxon>
        <taxon>Gomontiellales</taxon>
        <taxon>Cyanothecaceae</taxon>
        <taxon>Cyanothece</taxon>
    </lineage>
</organism>
<keyword evidence="2" id="KW-0472">Membrane</keyword>
<feature type="transmembrane region" description="Helical" evidence="2">
    <location>
        <begin position="282"/>
        <end position="306"/>
    </location>
</feature>
<dbReference type="KEGG" id="cyn:Cyan7425_4116"/>
<evidence type="ECO:0000313" key="4">
    <source>
        <dbReference type="EMBL" id="ACL46430.1"/>
    </source>
</evidence>
<dbReference type="InterPro" id="IPR022742">
    <property type="entry name" value="Hydrolase_4"/>
</dbReference>
<keyword evidence="2" id="KW-0812">Transmembrane</keyword>
<dbReference type="EMBL" id="CP001344">
    <property type="protein sequence ID" value="ACL46430.1"/>
    <property type="molecule type" value="Genomic_DNA"/>
</dbReference>
<reference evidence="4" key="1">
    <citation type="submission" date="2009-01" db="EMBL/GenBank/DDBJ databases">
        <title>Complete sequence of chromosome Cyanothece sp. PCC 7425.</title>
        <authorList>
            <consortium name="US DOE Joint Genome Institute"/>
            <person name="Lucas S."/>
            <person name="Copeland A."/>
            <person name="Lapidus A."/>
            <person name="Glavina del Rio T."/>
            <person name="Dalin E."/>
            <person name="Tice H."/>
            <person name="Bruce D."/>
            <person name="Goodwin L."/>
            <person name="Pitluck S."/>
            <person name="Sims D."/>
            <person name="Meineke L."/>
            <person name="Brettin T."/>
            <person name="Detter J.C."/>
            <person name="Han C."/>
            <person name="Larimer F."/>
            <person name="Land M."/>
            <person name="Hauser L."/>
            <person name="Kyrpides N."/>
            <person name="Ovchinnikova G."/>
            <person name="Liberton M."/>
            <person name="Stoeckel J."/>
            <person name="Banerjee A."/>
            <person name="Singh A."/>
            <person name="Page L."/>
            <person name="Sato H."/>
            <person name="Zhao L."/>
            <person name="Sherman L."/>
            <person name="Pakrasi H."/>
            <person name="Richardson P."/>
        </authorList>
    </citation>
    <scope>NUCLEOTIDE SEQUENCE</scope>
    <source>
        <strain evidence="4">PCC 7425</strain>
    </source>
</reference>
<dbReference type="STRING" id="395961.Cyan7425_4116"/>
<sequence>MLLAALLIVSAWLGIALARSDLTLRSFQREGVPLLYIAPRQAKGIPGVLVAHGFAGSKQLMLSYAHVLAHAGYGVMLWDFDGHGENSTPLHWERLLHNLEVAQQALVEQAEIDPTRLALLGHSMGSGIVMTAGIRTPDRFAATIAVSPTGATVTPQAPHNLQLQAGSWEGGFVANAEQLLTQAGGANPNLAAGGGRELVVIPGVEHITILFSDRSHQAALQWLDQTFSRAVDQPSGDLKPQGYRDRRLAWYGLHLLGGLIGIAAIAPLLGESEPQGVRVAPLRQWAGLIMAPIVAVAGLVLLSQWINVEDLGGVQVGGAVGVWLLLAGLTWLAVLACLPRPPLREIVSGIILFGLLWGWPLVQ</sequence>
<feature type="transmembrane region" description="Helical" evidence="2">
    <location>
        <begin position="318"/>
        <end position="338"/>
    </location>
</feature>
<evidence type="ECO:0000256" key="1">
    <source>
        <dbReference type="ARBA" id="ARBA00022801"/>
    </source>
</evidence>
<dbReference type="eggNOG" id="COG1073">
    <property type="taxonomic scope" value="Bacteria"/>
</dbReference>
<dbReference type="Pfam" id="PF12146">
    <property type="entry name" value="Hydrolase_4"/>
    <property type="match status" value="1"/>
</dbReference>
<proteinExistence type="predicted"/>
<dbReference type="SUPFAM" id="SSF53474">
    <property type="entry name" value="alpha/beta-Hydrolases"/>
    <property type="match status" value="1"/>
</dbReference>
<dbReference type="InterPro" id="IPR029058">
    <property type="entry name" value="AB_hydrolase_fold"/>
</dbReference>
<evidence type="ECO:0000256" key="2">
    <source>
        <dbReference type="SAM" id="Phobius"/>
    </source>
</evidence>
<evidence type="ECO:0000259" key="3">
    <source>
        <dbReference type="Pfam" id="PF12146"/>
    </source>
</evidence>